<dbReference type="InterPro" id="IPR039586">
    <property type="entry name" value="CFAP46"/>
</dbReference>
<keyword evidence="3" id="KW-1185">Reference proteome</keyword>
<evidence type="ECO:0000256" key="1">
    <source>
        <dbReference type="SAM" id="MobiDB-lite"/>
    </source>
</evidence>
<accession>A0ABY8UME0</accession>
<dbReference type="EMBL" id="CP126222">
    <property type="protein sequence ID" value="WIA22559.1"/>
    <property type="molecule type" value="Genomic_DNA"/>
</dbReference>
<dbReference type="PANTHER" id="PTHR15977">
    <property type="entry name" value="CILIA- AND FLAGELLA-ASSOCIATED PROTEIN 46"/>
    <property type="match status" value="1"/>
</dbReference>
<gene>
    <name evidence="2" type="ORF">OEZ85_000993</name>
</gene>
<name>A0ABY8UME0_TETOB</name>
<organism evidence="2 3">
    <name type="scientific">Tetradesmus obliquus</name>
    <name type="common">Green alga</name>
    <name type="synonym">Acutodesmus obliquus</name>
    <dbReference type="NCBI Taxonomy" id="3088"/>
    <lineage>
        <taxon>Eukaryota</taxon>
        <taxon>Viridiplantae</taxon>
        <taxon>Chlorophyta</taxon>
        <taxon>core chlorophytes</taxon>
        <taxon>Chlorophyceae</taxon>
        <taxon>CS clade</taxon>
        <taxon>Sphaeropleales</taxon>
        <taxon>Scenedesmaceae</taxon>
        <taxon>Tetradesmus</taxon>
    </lineage>
</organism>
<sequence length="1141" mass="119466">MRLASAAGQPWLLQNGALAAWNAYVQLLQRQRYAELAGVLLPLLRQLLKDSSSQLDANLCVMLAEAAAKAAEHAALLHVLRPPTAAPAEQAPEDEEPAAAVWSFRAADTPWFAPLLEARSKTAHLDDIRSAMSLLSSAPAVNLELWAQLSRAAGLQGAWQLARECATAALGALPAGKRDLQAVAAAADVPEVSPQGWYWLAVAEMQQGQAATSLLASCSQDASSRLALHYTALSHFATAAKLAAFVNRADLAEAAARHAWNACVRSGMLACGLTRAALVPQLKAVAGALNATRPADTNFQVSCNVLLLECMAAAGQWGPARRHVESLQRCLPLKATGPAAAAAEQVAGWRATCLVRASLTATPRVGEDMNRLLAELSTPRAKARAWLAFAHASSNSGDQLAARKAALAALQGHPLDQVEYQLEFAEWLLVSGCEPGSKEHSAEALLLGAASTLTQLEEAAAEDEACGAAGADGDDAASVLARAAGDSNTEAELLLQQARLEALAGRPEAAILLLQAAQALGGSAALWRDSVALYATVRGAMRSGGQRDAAAALEAGVAMMQALARDDAATAHLAVTAAGPLKLQLSQLLAAQRQQQLQEGEAAAAAQQHAKALALARDTAQEMQAAGAPLLRLQALQLAAQLLLQDPQRQLQQEQYKQQQQAQQQQILLPLDESPLLLEACRILRVAEQEAASLHTGIYSSSSSSSSPCSTPVARALASVQLQLAGIELQLGALRIAHTAADREARRPVFPEVAGRDASPVIEYLEAMQAQPQQAAECLVVAQDCKSAAYMRAVFERCASGQHGEVLMWRQLQQLRQLMPDAAEHPHAQQAQQLLSLLGHSSKRLRAGRPGSMAPLLSQLQPEQRLLLVHYDEARQELQVAAWNVEDTQPAAAPPAAAAAAAGELPSDASARSLSGSELNQQWQLLMQEVGHGNAQQQLLEPLGQGWQGLAGTAGEVPSQQQLARLVAGAKGLLVLGPGRLLASVPPQVVAELDLSSLSAALLLDRLNCPAAAARQLHADIRKYPDERQLEKPTHTAMLLLLRGVRSVALATVAGTPHTHLQLAGAVLRSMMGVGPAGGAAAAGGRSTLGEAVWAARKEVLGAFELAALRDCGLVVYGLAGVVAGDGEGGKAGAKGGGKKQ</sequence>
<feature type="region of interest" description="Disordered" evidence="1">
    <location>
        <begin position="894"/>
        <end position="913"/>
    </location>
</feature>
<reference evidence="2 3" key="1">
    <citation type="submission" date="2023-05" db="EMBL/GenBank/DDBJ databases">
        <title>A 100% complete, gapless, phased diploid assembly of the Scenedesmus obliquus UTEX 3031 genome.</title>
        <authorList>
            <person name="Biondi T.C."/>
            <person name="Hanschen E.R."/>
            <person name="Kwon T."/>
            <person name="Eng W."/>
            <person name="Kruse C.P.S."/>
            <person name="Koehler S.I."/>
            <person name="Kunde Y."/>
            <person name="Gleasner C.D."/>
            <person name="You Mak K.T."/>
            <person name="Polle J."/>
            <person name="Hovde B.T."/>
            <person name="Starkenburg S.R."/>
        </authorList>
    </citation>
    <scope>NUCLEOTIDE SEQUENCE [LARGE SCALE GENOMIC DNA]</scope>
    <source>
        <strain evidence="2 3">DOE0152z</strain>
    </source>
</reference>
<dbReference type="PANTHER" id="PTHR15977:SF15">
    <property type="entry name" value="CILIA- AND FLAGELLA-ASSOCIATED PROTEIN 46"/>
    <property type="match status" value="1"/>
</dbReference>
<dbReference type="Proteomes" id="UP001244341">
    <property type="component" value="Chromosome 15b"/>
</dbReference>
<evidence type="ECO:0000313" key="3">
    <source>
        <dbReference type="Proteomes" id="UP001244341"/>
    </source>
</evidence>
<evidence type="ECO:0000313" key="2">
    <source>
        <dbReference type="EMBL" id="WIA22559.1"/>
    </source>
</evidence>
<protein>
    <submittedName>
        <fullName evidence="2">Uncharacterized protein</fullName>
    </submittedName>
</protein>
<proteinExistence type="predicted"/>